<dbReference type="InterPro" id="IPR001680">
    <property type="entry name" value="WD40_rpt"/>
</dbReference>
<proteinExistence type="predicted"/>
<evidence type="ECO:0000256" key="4">
    <source>
        <dbReference type="SAM" id="MobiDB-lite"/>
    </source>
</evidence>
<dbReference type="EMBL" id="AAYY01000001">
    <property type="protein sequence ID" value="EDP45013.1"/>
    <property type="molecule type" value="Genomic_DNA"/>
</dbReference>
<evidence type="ECO:0000313" key="5">
    <source>
        <dbReference type="EMBL" id="EDP45013.1"/>
    </source>
</evidence>
<dbReference type="GO" id="GO:0005634">
    <property type="term" value="C:nucleus"/>
    <property type="evidence" value="ECO:0007669"/>
    <property type="project" value="UniProtKB-SubCell"/>
</dbReference>
<dbReference type="InParanoid" id="A8PR97"/>
<dbReference type="InterPro" id="IPR052416">
    <property type="entry name" value="GTF3C_component"/>
</dbReference>
<dbReference type="PANTHER" id="PTHR15052:SF2">
    <property type="entry name" value="GENERAL TRANSCRIPTION FACTOR 3C POLYPEPTIDE 2"/>
    <property type="match status" value="1"/>
</dbReference>
<dbReference type="SUPFAM" id="SSF50978">
    <property type="entry name" value="WD40 repeat-like"/>
    <property type="match status" value="1"/>
</dbReference>
<dbReference type="Proteomes" id="UP000008837">
    <property type="component" value="Unassembled WGS sequence"/>
</dbReference>
<feature type="region of interest" description="Disordered" evidence="4">
    <location>
        <begin position="1"/>
        <end position="46"/>
    </location>
</feature>
<organism evidence="5 6">
    <name type="scientific">Malassezia globosa (strain ATCC MYA-4612 / CBS 7966)</name>
    <name type="common">Dandruff-associated fungus</name>
    <dbReference type="NCBI Taxonomy" id="425265"/>
    <lineage>
        <taxon>Eukaryota</taxon>
        <taxon>Fungi</taxon>
        <taxon>Dikarya</taxon>
        <taxon>Basidiomycota</taxon>
        <taxon>Ustilaginomycotina</taxon>
        <taxon>Malasseziomycetes</taxon>
        <taxon>Malasseziales</taxon>
        <taxon>Malasseziaceae</taxon>
        <taxon>Malassezia</taxon>
    </lineage>
</organism>
<dbReference type="OMA" id="HKRDICY"/>
<dbReference type="VEuPathDB" id="FungiDB:MGL_0002"/>
<dbReference type="AlphaFoldDB" id="A8PR97"/>
<dbReference type="GeneID" id="5857168"/>
<reference evidence="5 6" key="1">
    <citation type="journal article" date="2007" name="Proc. Natl. Acad. Sci. U.S.A.">
        <title>Dandruff-associated Malassezia genomes reveal convergent and divergent virulence traits shared with plant and human fungal pathogens.</title>
        <authorList>
            <person name="Xu J."/>
            <person name="Saunders C.W."/>
            <person name="Hu P."/>
            <person name="Grant R.A."/>
            <person name="Boekhout T."/>
            <person name="Kuramae E.E."/>
            <person name="Kronstad J.W."/>
            <person name="Deangelis Y.M."/>
            <person name="Reeder N.L."/>
            <person name="Johnstone K.R."/>
            <person name="Leland M."/>
            <person name="Fieno A.M."/>
            <person name="Begley W.M."/>
            <person name="Sun Y."/>
            <person name="Lacey M.P."/>
            <person name="Chaudhary T."/>
            <person name="Keough T."/>
            <person name="Chu L."/>
            <person name="Sears R."/>
            <person name="Yuan B."/>
            <person name="Dawson T.L.Jr."/>
        </authorList>
    </citation>
    <scope>NUCLEOTIDE SEQUENCE [LARGE SCALE GENOMIC DNA]</scope>
    <source>
        <strain evidence="6">ATCC MYA-4612 / CBS 7966</strain>
    </source>
</reference>
<dbReference type="Gene3D" id="2.130.10.10">
    <property type="entry name" value="YVTN repeat-like/Quinoprotein amine dehydrogenase"/>
    <property type="match status" value="2"/>
</dbReference>
<dbReference type="GO" id="GO:0006383">
    <property type="term" value="P:transcription by RNA polymerase III"/>
    <property type="evidence" value="ECO:0007669"/>
    <property type="project" value="TreeGrafter"/>
</dbReference>
<comment type="caution">
    <text evidence="5">The sequence shown here is derived from an EMBL/GenBank/DDBJ whole genome shotgun (WGS) entry which is preliminary data.</text>
</comment>
<gene>
    <name evidence="5" type="ORF">MGL_0002</name>
</gene>
<dbReference type="InterPro" id="IPR036322">
    <property type="entry name" value="WD40_repeat_dom_sf"/>
</dbReference>
<keyword evidence="6" id="KW-1185">Reference proteome</keyword>
<evidence type="ECO:0000313" key="6">
    <source>
        <dbReference type="Proteomes" id="UP000008837"/>
    </source>
</evidence>
<feature type="compositionally biased region" description="Basic and acidic residues" evidence="4">
    <location>
        <begin position="1"/>
        <end position="15"/>
    </location>
</feature>
<dbReference type="KEGG" id="mgl:MGL_0002"/>
<evidence type="ECO:0000256" key="2">
    <source>
        <dbReference type="ARBA" id="ARBA00023163"/>
    </source>
</evidence>
<keyword evidence="3" id="KW-0539">Nucleus</keyword>
<dbReference type="FunCoup" id="A8PR97">
    <property type="interactions" value="2"/>
</dbReference>
<sequence>MPKVKREVSEDSSCDKRRRGKAHKGGDPFTLISQHNLKSQGAIDPPSFYRERLSSSQGDGTTLSSLRLFMNDMISRVDLPHQSLLWRIDWNPPMVLWDACPNWSPADSAHEATPLKLYVQSYEQKQAMSLQPLTSTATIDPSNSSHLIHMFDAGGHIYDLDWAPCTNSSIQWLAVACGNKDAHTRVKYGCCGSIQLWSYDTNISMKHVHTIKLDDGEPLQISWRPGAPAASTIGTLAASMDNGDIVILDVPKTEASCLYLSPRTTLRVPNSRCYSLAWGGNARLAAGCSKGQVVVWDLDESDSPMINVSVHDTLVCALSWQMLPPLDLLGTPNLSARPHILLTVGWDGSEHITDIYDVYSTTRYGHSREPRYATVWAPWNGAWIMDFGDNQFGTVSLRTHDIGRHHMLGIHHGRIISLAASAFHPYIASGSADGSVNITNALNVSKRKAMEEGGRLVHKRFRLIQNDANTYTIRHGFYPEGVLPRSQTQKSAPLSIDRWDPSVCITSVAWCPNDGHSLLLASGTGIGLVRVEWIEAPLSMNE</sequence>
<dbReference type="GO" id="GO:0000127">
    <property type="term" value="C:transcription factor TFIIIC complex"/>
    <property type="evidence" value="ECO:0007669"/>
    <property type="project" value="TreeGrafter"/>
</dbReference>
<accession>A8PR97</accession>
<comment type="subcellular location">
    <subcellularLocation>
        <location evidence="1">Nucleus</location>
    </subcellularLocation>
</comment>
<dbReference type="STRING" id="425265.A8PR97"/>
<dbReference type="OrthoDB" id="4703at2759"/>
<evidence type="ECO:0000256" key="1">
    <source>
        <dbReference type="ARBA" id="ARBA00004123"/>
    </source>
</evidence>
<dbReference type="RefSeq" id="XP_001732227.1">
    <property type="nucleotide sequence ID" value="XM_001732175.1"/>
</dbReference>
<protein>
    <recommendedName>
        <fullName evidence="7">Anaphase-promoting complex subunit 4 WD40 domain-containing protein</fullName>
    </recommendedName>
</protein>
<dbReference type="PANTHER" id="PTHR15052">
    <property type="entry name" value="RNA POLYMERASE III TRANSCRIPTION INITIATION FACTOR COMPLEX SUBUNIT"/>
    <property type="match status" value="1"/>
</dbReference>
<dbReference type="SMART" id="SM00320">
    <property type="entry name" value="WD40"/>
    <property type="match status" value="2"/>
</dbReference>
<name>A8PR97_MALGO</name>
<evidence type="ECO:0008006" key="7">
    <source>
        <dbReference type="Google" id="ProtNLM"/>
    </source>
</evidence>
<keyword evidence="2" id="KW-0804">Transcription</keyword>
<evidence type="ECO:0000256" key="3">
    <source>
        <dbReference type="ARBA" id="ARBA00023242"/>
    </source>
</evidence>
<dbReference type="InterPro" id="IPR015943">
    <property type="entry name" value="WD40/YVTN_repeat-like_dom_sf"/>
</dbReference>